<evidence type="ECO:0000313" key="4">
    <source>
        <dbReference type="Proteomes" id="UP001408356"/>
    </source>
</evidence>
<protein>
    <submittedName>
        <fullName evidence="3">Uncharacterized protein</fullName>
    </submittedName>
</protein>
<name>A0ABR2UEU6_9PEZI</name>
<evidence type="ECO:0000256" key="2">
    <source>
        <dbReference type="SAM" id="MobiDB-lite"/>
    </source>
</evidence>
<dbReference type="EMBL" id="JARVKF010000444">
    <property type="protein sequence ID" value="KAK9413067.1"/>
    <property type="molecule type" value="Genomic_DNA"/>
</dbReference>
<accession>A0ABR2UEU6</accession>
<evidence type="ECO:0000313" key="3">
    <source>
        <dbReference type="EMBL" id="KAK9413067.1"/>
    </source>
</evidence>
<proteinExistence type="predicted"/>
<reference evidence="3 4" key="1">
    <citation type="journal article" date="2024" name="J. Plant Pathol.">
        <title>Sequence and assembly of the genome of Seiridium unicorne, isolate CBS 538.82, causal agent of cypress canker disease.</title>
        <authorList>
            <person name="Scali E."/>
            <person name="Rocca G.D."/>
            <person name="Danti R."/>
            <person name="Garbelotto M."/>
            <person name="Barberini S."/>
            <person name="Baroncelli R."/>
            <person name="Emiliani G."/>
        </authorList>
    </citation>
    <scope>NUCLEOTIDE SEQUENCE [LARGE SCALE GENOMIC DNA]</scope>
    <source>
        <strain evidence="3 4">BM-138-508</strain>
    </source>
</reference>
<dbReference type="PANTHER" id="PTHR21974">
    <property type="entry name" value="RE15880P"/>
    <property type="match status" value="1"/>
</dbReference>
<feature type="coiled-coil region" evidence="1">
    <location>
        <begin position="94"/>
        <end position="144"/>
    </location>
</feature>
<keyword evidence="1" id="KW-0175">Coiled coil</keyword>
<organism evidence="3 4">
    <name type="scientific">Seiridium unicorne</name>
    <dbReference type="NCBI Taxonomy" id="138068"/>
    <lineage>
        <taxon>Eukaryota</taxon>
        <taxon>Fungi</taxon>
        <taxon>Dikarya</taxon>
        <taxon>Ascomycota</taxon>
        <taxon>Pezizomycotina</taxon>
        <taxon>Sordariomycetes</taxon>
        <taxon>Xylariomycetidae</taxon>
        <taxon>Amphisphaeriales</taxon>
        <taxon>Sporocadaceae</taxon>
        <taxon>Seiridium</taxon>
    </lineage>
</organism>
<sequence length="361" mass="41648">MSSTITQIQEAAPRNRELLAILSETDHAPPDLEQQRRYIADLDNQLVNLAKQIQVLDRKREKELKEHTTYRDSVMRRFAYKVGRKTEKFEARAAKEERDYFDALQEEHQAKEQQKNLKNLHEEAVRARTELEQQTARHTQAQKDLDGLYNSIFHGVTPEFPEEDNKERLCSLALQTYQEARSKADAQQQAVSGLQEAGKRFRNASVNIEEALDHSRMDMFGGGTMSDMMERNALNKAEMLVNDAFWHFSRAKQMDPMIHDLPPLKIAQGSLMSDVFFDNIFTDMAFHDKIKDSKMELKRCMDVLDAQLRGATSKQQELDCDQKAKSEALDKARLELQNARQEIFERTARGSDGPPSYELHA</sequence>
<feature type="region of interest" description="Disordered" evidence="2">
    <location>
        <begin position="342"/>
        <end position="361"/>
    </location>
</feature>
<evidence type="ECO:0000256" key="1">
    <source>
        <dbReference type="SAM" id="Coils"/>
    </source>
</evidence>
<dbReference type="PANTHER" id="PTHR21974:SF2">
    <property type="entry name" value="RE15880P"/>
    <property type="match status" value="1"/>
</dbReference>
<dbReference type="Proteomes" id="UP001408356">
    <property type="component" value="Unassembled WGS sequence"/>
</dbReference>
<comment type="caution">
    <text evidence="3">The sequence shown here is derived from an EMBL/GenBank/DDBJ whole genome shotgun (WGS) entry which is preliminary data.</text>
</comment>
<feature type="coiled-coil region" evidence="1">
    <location>
        <begin position="32"/>
        <end position="66"/>
    </location>
</feature>
<keyword evidence="4" id="KW-1185">Reference proteome</keyword>
<gene>
    <name evidence="3" type="ORF">SUNI508_12153</name>
</gene>